<keyword evidence="2" id="KW-1185">Reference proteome</keyword>
<sequence>MTLIISPISSTRLGFNLCKGFANTIAAPKPFLNQPSSSNLLLLKRLSLPSTPPNTLGVRLASTTNSFNLLRFHHAHSPFLPHTSPLTKAAAAATPSLSSIAAKRFISSPSIANHATISTVDAPFPQTPAEPCSSPNSVAPASSPSSSSSSTTTTTATGRLTRPSVAIHLYCLAFLVYAIVVVGGLTRLTESGLSITEWNPGFKGMWLPTTTEGWESEWEKYKLTPEFQLLNRNMSLEDFKTIYLWEWSHRILGRLIGVAFVVPSVFFLTRGWVSRRTSWKIVAIASGIGFQGFLGWFMVKSGLSTPEAHRTDEGRSETGSGQKPSQWTPRVNHFRLAAHLGTAFLVYLAMLHTGLSIQKDYKLATGKGTVGGVNVADNQALAKLKAALEHPLVRRHARLTAIIAGLVFTTAMSGALVAGLDAGLVYNEFPTMGQGRILPPTQELLDESLCLKPDKSDKVWMNLTQNQVTIQAMHRVLAISSLVSVLYLTVRTRRISRLLPRLTCSSTTPSTSPSALQLPPLIPKLSYLCSAAAVAQASLGIATLVYMVPIPLASAHQAGSLALLSCLIAMIVAMRRPLPISRMISTNLKPNLSKRA</sequence>
<proteinExistence type="predicted"/>
<evidence type="ECO:0000313" key="2">
    <source>
        <dbReference type="Proteomes" id="UP000245626"/>
    </source>
</evidence>
<dbReference type="Proteomes" id="UP000245626">
    <property type="component" value="Unassembled WGS sequence"/>
</dbReference>
<name>A0ACD0NTI1_9BASI</name>
<dbReference type="EMBL" id="KZ820097">
    <property type="protein sequence ID" value="PWN49102.1"/>
    <property type="molecule type" value="Genomic_DNA"/>
</dbReference>
<protein>
    <submittedName>
        <fullName evidence="1">COX15-CtaA-domain-containing protein</fullName>
    </submittedName>
</protein>
<accession>A0ACD0NTI1</accession>
<reference evidence="1 2" key="1">
    <citation type="journal article" date="2018" name="Mol. Biol. Evol.">
        <title>Broad Genomic Sampling Reveals a Smut Pathogenic Ancestry of the Fungal Clade Ustilaginomycotina.</title>
        <authorList>
            <person name="Kijpornyongpan T."/>
            <person name="Mondo S.J."/>
            <person name="Barry K."/>
            <person name="Sandor L."/>
            <person name="Lee J."/>
            <person name="Lipzen A."/>
            <person name="Pangilinan J."/>
            <person name="LaButti K."/>
            <person name="Hainaut M."/>
            <person name="Henrissat B."/>
            <person name="Grigoriev I.V."/>
            <person name="Spatafora J.W."/>
            <person name="Aime M.C."/>
        </authorList>
    </citation>
    <scope>NUCLEOTIDE SEQUENCE [LARGE SCALE GENOMIC DNA]</scope>
    <source>
        <strain evidence="1 2">SA 807</strain>
    </source>
</reference>
<gene>
    <name evidence="1" type="ORF">IE53DRAFT_388696</name>
</gene>
<organism evidence="1 2">
    <name type="scientific">Violaceomyces palustris</name>
    <dbReference type="NCBI Taxonomy" id="1673888"/>
    <lineage>
        <taxon>Eukaryota</taxon>
        <taxon>Fungi</taxon>
        <taxon>Dikarya</taxon>
        <taxon>Basidiomycota</taxon>
        <taxon>Ustilaginomycotina</taxon>
        <taxon>Ustilaginomycetes</taxon>
        <taxon>Violaceomycetales</taxon>
        <taxon>Violaceomycetaceae</taxon>
        <taxon>Violaceomyces</taxon>
    </lineage>
</organism>
<evidence type="ECO:0000313" key="1">
    <source>
        <dbReference type="EMBL" id="PWN49102.1"/>
    </source>
</evidence>